<keyword evidence="3" id="KW-1185">Reference proteome</keyword>
<evidence type="ECO:0000313" key="3">
    <source>
        <dbReference type="Proteomes" id="UP000019471"/>
    </source>
</evidence>
<feature type="compositionally biased region" description="Basic and acidic residues" evidence="1">
    <location>
        <begin position="298"/>
        <end position="309"/>
    </location>
</feature>
<feature type="region of interest" description="Disordered" evidence="1">
    <location>
        <begin position="122"/>
        <end position="167"/>
    </location>
</feature>
<dbReference type="EMBL" id="AMGX01000042">
    <property type="protein sequence ID" value="EXJ53637.1"/>
    <property type="molecule type" value="Genomic_DNA"/>
</dbReference>
<gene>
    <name evidence="2" type="ORF">A1O5_13088</name>
</gene>
<accession>W9VDF0</accession>
<feature type="compositionally biased region" description="Low complexity" evidence="1">
    <location>
        <begin position="129"/>
        <end position="138"/>
    </location>
</feature>
<comment type="caution">
    <text evidence="2">The sequence shown here is derived from an EMBL/GenBank/DDBJ whole genome shotgun (WGS) entry which is preliminary data.</text>
</comment>
<feature type="compositionally biased region" description="Polar residues" evidence="1">
    <location>
        <begin position="155"/>
        <end position="167"/>
    </location>
</feature>
<evidence type="ECO:0000313" key="2">
    <source>
        <dbReference type="EMBL" id="EXJ53637.1"/>
    </source>
</evidence>
<feature type="region of interest" description="Disordered" evidence="1">
    <location>
        <begin position="286"/>
        <end position="340"/>
    </location>
</feature>
<dbReference type="RefSeq" id="XP_007751846.1">
    <property type="nucleotide sequence ID" value="XM_007753656.1"/>
</dbReference>
<protein>
    <submittedName>
        <fullName evidence="2">Uncharacterized protein</fullName>
    </submittedName>
</protein>
<dbReference type="AlphaFoldDB" id="W9VDF0"/>
<proteinExistence type="predicted"/>
<evidence type="ECO:0000256" key="1">
    <source>
        <dbReference type="SAM" id="MobiDB-lite"/>
    </source>
</evidence>
<feature type="compositionally biased region" description="Acidic residues" evidence="1">
    <location>
        <begin position="310"/>
        <end position="333"/>
    </location>
</feature>
<dbReference type="HOGENOM" id="CLU_826499_0_0_1"/>
<reference evidence="2 3" key="1">
    <citation type="submission" date="2013-03" db="EMBL/GenBank/DDBJ databases">
        <title>The Genome Sequence of Cladophialophora psammophila CBS 110553.</title>
        <authorList>
            <consortium name="The Broad Institute Genomics Platform"/>
            <person name="Cuomo C."/>
            <person name="de Hoog S."/>
            <person name="Gorbushina A."/>
            <person name="Walker B."/>
            <person name="Young S.K."/>
            <person name="Zeng Q."/>
            <person name="Gargeya S."/>
            <person name="Fitzgerald M."/>
            <person name="Haas B."/>
            <person name="Abouelleil A."/>
            <person name="Allen A.W."/>
            <person name="Alvarado L."/>
            <person name="Arachchi H.M."/>
            <person name="Berlin A.M."/>
            <person name="Chapman S.B."/>
            <person name="Gainer-Dewar J."/>
            <person name="Goldberg J."/>
            <person name="Griggs A."/>
            <person name="Gujja S."/>
            <person name="Hansen M."/>
            <person name="Howarth C."/>
            <person name="Imamovic A."/>
            <person name="Ireland A."/>
            <person name="Larimer J."/>
            <person name="McCowan C."/>
            <person name="Murphy C."/>
            <person name="Pearson M."/>
            <person name="Poon T.W."/>
            <person name="Priest M."/>
            <person name="Roberts A."/>
            <person name="Saif S."/>
            <person name="Shea T."/>
            <person name="Sisk P."/>
            <person name="Sykes S."/>
            <person name="Wortman J."/>
            <person name="Nusbaum C."/>
            <person name="Birren B."/>
        </authorList>
    </citation>
    <scope>NUCLEOTIDE SEQUENCE [LARGE SCALE GENOMIC DNA]</scope>
    <source>
        <strain evidence="2 3">CBS 110553</strain>
    </source>
</reference>
<feature type="region of interest" description="Disordered" evidence="1">
    <location>
        <begin position="240"/>
        <end position="269"/>
    </location>
</feature>
<dbReference type="GeneID" id="19197773"/>
<dbReference type="Proteomes" id="UP000019471">
    <property type="component" value="Unassembled WGS sequence"/>
</dbReference>
<name>W9VDF0_9EURO</name>
<organism evidence="2 3">
    <name type="scientific">Cladophialophora psammophila CBS 110553</name>
    <dbReference type="NCBI Taxonomy" id="1182543"/>
    <lineage>
        <taxon>Eukaryota</taxon>
        <taxon>Fungi</taxon>
        <taxon>Dikarya</taxon>
        <taxon>Ascomycota</taxon>
        <taxon>Pezizomycotina</taxon>
        <taxon>Eurotiomycetes</taxon>
        <taxon>Chaetothyriomycetidae</taxon>
        <taxon>Chaetothyriales</taxon>
        <taxon>Herpotrichiellaceae</taxon>
        <taxon>Cladophialophora</taxon>
    </lineage>
</organism>
<sequence length="340" mass="37030">MSRQPLILNHLTPHNQVELSPSPPTAPSGASWTIRYFNQAPNPQKLQKKPQSQIFTGELPIQGQNFAFPAHQVIFNGGGHFDAIAYLGRLGTGGPTTLRDGTSSTSIKGFLSFSVTLRAVRQPAPPPSTAAKPSSKFPPGHPLFDPDADDPEESQGPQLTPSQLSAQRRLNERVIELIRNRGLEPPALPSNPSRQDLFDQQVSRLLRKAGVPDLPPGIPDSLVYEERIAALLEAADIHNGQGQGHSQAATPSHFAVQSHPAAPSQFTAQSHLAGASHQLYSAEGFGEEENEEGYGGFVHEEEPEHFPTHEEEEDEEHGEFEGEDEGEGEWEAEGEGHWQE</sequence>